<evidence type="ECO:0000256" key="6">
    <source>
        <dbReference type="ARBA" id="ARBA00022840"/>
    </source>
</evidence>
<evidence type="ECO:0000256" key="2">
    <source>
        <dbReference type="ARBA" id="ARBA00012552"/>
    </source>
</evidence>
<dbReference type="Pfam" id="PF07717">
    <property type="entry name" value="OB_NTP_bind"/>
    <property type="match status" value="1"/>
</dbReference>
<feature type="domain" description="Helicase ATP-binding" evidence="8">
    <location>
        <begin position="499"/>
        <end position="631"/>
    </location>
</feature>
<dbReference type="CDD" id="cd17917">
    <property type="entry name" value="DEXHc_RHA-like"/>
    <property type="match status" value="1"/>
</dbReference>
<dbReference type="Gene3D" id="1.20.120.1080">
    <property type="match status" value="1"/>
</dbReference>
<feature type="region of interest" description="Disordered" evidence="7">
    <location>
        <begin position="690"/>
        <end position="732"/>
    </location>
</feature>
<keyword evidence="4 10" id="KW-0378">Hydrolase</keyword>
<evidence type="ECO:0000259" key="8">
    <source>
        <dbReference type="PROSITE" id="PS51192"/>
    </source>
</evidence>
<dbReference type="InterPro" id="IPR014001">
    <property type="entry name" value="Helicase_ATP-bd"/>
</dbReference>
<organism evidence="10 11">
    <name type="scientific">Skeletonema marinoi</name>
    <dbReference type="NCBI Taxonomy" id="267567"/>
    <lineage>
        <taxon>Eukaryota</taxon>
        <taxon>Sar</taxon>
        <taxon>Stramenopiles</taxon>
        <taxon>Ochrophyta</taxon>
        <taxon>Bacillariophyta</taxon>
        <taxon>Coscinodiscophyceae</taxon>
        <taxon>Thalassiosirophycidae</taxon>
        <taxon>Thalassiosirales</taxon>
        <taxon>Skeletonemataceae</taxon>
        <taxon>Skeletonema</taxon>
        <taxon>Skeletonema marinoi-dohrnii complex</taxon>
    </lineage>
</organism>
<comment type="caution">
    <text evidence="10">The sequence shown here is derived from an EMBL/GenBank/DDBJ whole genome shotgun (WGS) entry which is preliminary data.</text>
</comment>
<evidence type="ECO:0000313" key="10">
    <source>
        <dbReference type="EMBL" id="KAK1735409.1"/>
    </source>
</evidence>
<keyword evidence="6" id="KW-0067">ATP-binding</keyword>
<evidence type="ECO:0000256" key="1">
    <source>
        <dbReference type="ARBA" id="ARBA00008792"/>
    </source>
</evidence>
<feature type="region of interest" description="Disordered" evidence="7">
    <location>
        <begin position="434"/>
        <end position="485"/>
    </location>
</feature>
<evidence type="ECO:0000256" key="5">
    <source>
        <dbReference type="ARBA" id="ARBA00022806"/>
    </source>
</evidence>
<feature type="domain" description="Helicase C-terminal" evidence="9">
    <location>
        <begin position="778"/>
        <end position="953"/>
    </location>
</feature>
<reference evidence="10" key="1">
    <citation type="submission" date="2023-06" db="EMBL/GenBank/DDBJ databases">
        <title>Survivors Of The Sea: Transcriptome response of Skeletonema marinoi to long-term dormancy.</title>
        <authorList>
            <person name="Pinder M.I.M."/>
            <person name="Kourtchenko O."/>
            <person name="Robertson E.K."/>
            <person name="Larsson T."/>
            <person name="Maumus F."/>
            <person name="Osuna-Cruz C.M."/>
            <person name="Vancaester E."/>
            <person name="Stenow R."/>
            <person name="Vandepoele K."/>
            <person name="Ploug H."/>
            <person name="Bruchert V."/>
            <person name="Godhe A."/>
            <person name="Topel M."/>
        </authorList>
    </citation>
    <scope>NUCLEOTIDE SEQUENCE</scope>
    <source>
        <strain evidence="10">R05AC</strain>
    </source>
</reference>
<feature type="compositionally biased region" description="Basic and acidic residues" evidence="7">
    <location>
        <begin position="460"/>
        <end position="480"/>
    </location>
</feature>
<dbReference type="InterPro" id="IPR002464">
    <property type="entry name" value="DNA/RNA_helicase_DEAH_CS"/>
</dbReference>
<dbReference type="EC" id="3.6.4.13" evidence="2"/>
<dbReference type="PROSITE" id="PS51194">
    <property type="entry name" value="HELICASE_CTER"/>
    <property type="match status" value="1"/>
</dbReference>
<dbReference type="GO" id="GO:0003724">
    <property type="term" value="F:RNA helicase activity"/>
    <property type="evidence" value="ECO:0007669"/>
    <property type="project" value="UniProtKB-EC"/>
</dbReference>
<dbReference type="FunFam" id="1.20.120.1080:FF:000002">
    <property type="entry name" value="Putative ATP-dependent RNA helicase DHX36"/>
    <property type="match status" value="1"/>
</dbReference>
<accession>A0AAD8XXG1</accession>
<dbReference type="Pfam" id="PF00271">
    <property type="entry name" value="Helicase_C"/>
    <property type="match status" value="1"/>
</dbReference>
<comment type="similarity">
    <text evidence="1">Belongs to the DEAD box helicase family. DEAH subfamily.</text>
</comment>
<dbReference type="PANTHER" id="PTHR18934">
    <property type="entry name" value="ATP-DEPENDENT RNA HELICASE"/>
    <property type="match status" value="1"/>
</dbReference>
<keyword evidence="5 10" id="KW-0347">Helicase</keyword>
<dbReference type="Pfam" id="PF21010">
    <property type="entry name" value="HA2_C"/>
    <property type="match status" value="1"/>
</dbReference>
<evidence type="ECO:0000259" key="9">
    <source>
        <dbReference type="PROSITE" id="PS51194"/>
    </source>
</evidence>
<dbReference type="SUPFAM" id="SSF52540">
    <property type="entry name" value="P-loop containing nucleoside triphosphate hydrolases"/>
    <property type="match status" value="1"/>
</dbReference>
<gene>
    <name evidence="10" type="ORF">QTG54_014023</name>
</gene>
<dbReference type="EMBL" id="JATAAI010000034">
    <property type="protein sequence ID" value="KAK1735409.1"/>
    <property type="molecule type" value="Genomic_DNA"/>
</dbReference>
<dbReference type="InterPro" id="IPR048333">
    <property type="entry name" value="HA2_WH"/>
</dbReference>
<dbReference type="Proteomes" id="UP001224775">
    <property type="component" value="Unassembled WGS sequence"/>
</dbReference>
<dbReference type="CDD" id="cd18791">
    <property type="entry name" value="SF2_C_RHA"/>
    <property type="match status" value="1"/>
</dbReference>
<keyword evidence="11" id="KW-1185">Reference proteome</keyword>
<protein>
    <recommendedName>
        <fullName evidence="2">RNA helicase</fullName>
        <ecNumber evidence="2">3.6.4.13</ecNumber>
    </recommendedName>
</protein>
<dbReference type="InterPro" id="IPR011709">
    <property type="entry name" value="DEAD-box_helicase_OB_fold"/>
</dbReference>
<evidence type="ECO:0000256" key="3">
    <source>
        <dbReference type="ARBA" id="ARBA00022741"/>
    </source>
</evidence>
<dbReference type="PROSITE" id="PS00690">
    <property type="entry name" value="DEAH_ATP_HELICASE"/>
    <property type="match status" value="1"/>
</dbReference>
<evidence type="ECO:0000256" key="4">
    <source>
        <dbReference type="ARBA" id="ARBA00022801"/>
    </source>
</evidence>
<dbReference type="GO" id="GO:0016787">
    <property type="term" value="F:hydrolase activity"/>
    <property type="evidence" value="ECO:0007669"/>
    <property type="project" value="UniProtKB-KW"/>
</dbReference>
<dbReference type="SMART" id="SM00847">
    <property type="entry name" value="HA2"/>
    <property type="match status" value="1"/>
</dbReference>
<dbReference type="GO" id="GO:0005524">
    <property type="term" value="F:ATP binding"/>
    <property type="evidence" value="ECO:0007669"/>
    <property type="project" value="UniProtKB-KW"/>
</dbReference>
<dbReference type="InterPro" id="IPR001650">
    <property type="entry name" value="Helicase_C-like"/>
</dbReference>
<dbReference type="Pfam" id="PF04408">
    <property type="entry name" value="WHD_HA2"/>
    <property type="match status" value="1"/>
</dbReference>
<dbReference type="InterPro" id="IPR027417">
    <property type="entry name" value="P-loop_NTPase"/>
</dbReference>
<evidence type="ECO:0000256" key="7">
    <source>
        <dbReference type="SAM" id="MobiDB-lite"/>
    </source>
</evidence>
<dbReference type="InterPro" id="IPR007502">
    <property type="entry name" value="Helicase-assoc_dom"/>
</dbReference>
<dbReference type="GO" id="GO:0003723">
    <property type="term" value="F:RNA binding"/>
    <property type="evidence" value="ECO:0007669"/>
    <property type="project" value="TreeGrafter"/>
</dbReference>
<dbReference type="Gene3D" id="3.40.50.300">
    <property type="entry name" value="P-loop containing nucleotide triphosphate hydrolases"/>
    <property type="match status" value="3"/>
</dbReference>
<dbReference type="SMART" id="SM00490">
    <property type="entry name" value="HELICc"/>
    <property type="match status" value="1"/>
</dbReference>
<proteinExistence type="inferred from homology"/>
<dbReference type="PANTHER" id="PTHR18934:SF119">
    <property type="entry name" value="ATP-DEPENDENT RNA HELICASE A"/>
    <property type="match status" value="1"/>
</dbReference>
<sequence>MMSRVIAASCRAETRLQRKVFSDSAVSSLSKCRPAHVSLSTLVSSSFSSTKSTSTSSWTRSNDALSTRLSQVVPSYYPIPTINERYNISSSMHFHSTPTYLMGISKTARRRRNMKKRKQKEAYAADENYQHEVYGENGRPILTAERMQNEVLELSSFASLLPQGVEKQAKGFVHNAQVKMLFQQRYEHFVRGPTHDALFYATLHTIVDKSCFDGIPDFSSCIESNNLIISSDGTTVEFINTGAARLKKQAETLAAADFVVQLAELNIDIRHPPDLAGIRKTQEEELFKADMQRAQMILEVLNVSRPRFDTSEHPDGWVSRIKFYCRGVPIDTKAAFGRSKAEAEGRALLSTTEAEGPLEYFIGQQKMNDIKASIDESPAGHVAGLHVPELPEEALDRLMNAIGSHTDHTRRLEEHALAKKRYEVDFKERRLRKQLQQDGRMKRRRNEVPPNNVEMGENDTFLKEEQSRAEKAASDPEGKQGKMKSVRDALPIKAIQDNLIEALKSQQVVVVSGGTGSVAERIAAERDEEIGHSVGYNVRFNKKSPRESASVEFVTTGILLRRLVNDSFLDGISHVMIDEVHERDINTDFLLILLRELLEKRPDLRVILMSATLDAESFGKYFSSGNGEAVPVMSVPTKPRHPVEIMHLEEMEKLPNHVRDLSQSLLRLHDQQLQLELEVALSEEKAAMKLAARSDAEDQSKNLSESSSSSDSDDSDDDDDVDDNNADFGLQSYSPRLKALNDAVSMRGGNIDGTTSNRQHRFSDKREIGEITTKLLANLAQHVAQEETCAGRKGSILCFLPGLDEIKEATEILQKESDRALKACMNIIPLHSTIPQDEQQKVFIPAAEGTVKVILATNIAESSVTIDDVIAVIDGGLCREMNWSAERAMSEMVTVPTSKASATQRLGRAGRVAPGKCYRLYSKGQHHAMLERPQPEIQRTALEATCLNTINMTDKGVEAFLSCAMDPPSHSDVALAMERLRKLGAVTTGGSNEALTPLGKCLARLPLDPAMAKMLIMGTVLQCLDPVLTASACSSSRELFYTPLGMRKEQHSVKKSFSKLSDTMASVEAYDEFQYILNEHGWSGAREWAAANFVSIHALNSVSSVRWQLINELQSLGLVPQSDLIKSRGKKREFRHDASINRNAAVDSLVSAVWAAGVPDNLAARRQLGNFGTLRSKTENHAGLHPSSVAFHRKPPKERKVNLPLWFFYREMVLSSQVFLRGCTALEPEQVLLFGGYGLETSESDDGRRRRVLDDWIIVEGRCSDTLDALSRARSEIDVALDTKIMNPRRPLPESQQTIIDAVCDCFTVIDDDDADYDSESDYYS</sequence>
<name>A0AAD8XXG1_9STRA</name>
<evidence type="ECO:0000313" key="11">
    <source>
        <dbReference type="Proteomes" id="UP001224775"/>
    </source>
</evidence>
<dbReference type="PROSITE" id="PS51192">
    <property type="entry name" value="HELICASE_ATP_BIND_1"/>
    <property type="match status" value="1"/>
</dbReference>
<keyword evidence="3" id="KW-0547">Nucleotide-binding</keyword>
<feature type="compositionally biased region" description="Basic and acidic residues" evidence="7">
    <location>
        <begin position="690"/>
        <end position="700"/>
    </location>
</feature>
<feature type="compositionally biased region" description="Acidic residues" evidence="7">
    <location>
        <begin position="711"/>
        <end position="725"/>
    </location>
</feature>